<dbReference type="AlphaFoldDB" id="A0A369JET5"/>
<keyword evidence="2" id="KW-1185">Reference proteome</keyword>
<dbReference type="InParanoid" id="A0A369JET5"/>
<name>A0A369JET5_HYPMA</name>
<protein>
    <submittedName>
        <fullName evidence="1">Uncharacterized protein</fullName>
    </submittedName>
</protein>
<comment type="caution">
    <text evidence="1">The sequence shown here is derived from an EMBL/GenBank/DDBJ whole genome shotgun (WGS) entry which is preliminary data.</text>
</comment>
<evidence type="ECO:0000313" key="2">
    <source>
        <dbReference type="Proteomes" id="UP000076154"/>
    </source>
</evidence>
<gene>
    <name evidence="1" type="ORF">Hypma_014250</name>
</gene>
<organism evidence="1 2">
    <name type="scientific">Hypsizygus marmoreus</name>
    <name type="common">White beech mushroom</name>
    <name type="synonym">Agaricus marmoreus</name>
    <dbReference type="NCBI Taxonomy" id="39966"/>
    <lineage>
        <taxon>Eukaryota</taxon>
        <taxon>Fungi</taxon>
        <taxon>Dikarya</taxon>
        <taxon>Basidiomycota</taxon>
        <taxon>Agaricomycotina</taxon>
        <taxon>Agaricomycetes</taxon>
        <taxon>Agaricomycetidae</taxon>
        <taxon>Agaricales</taxon>
        <taxon>Tricholomatineae</taxon>
        <taxon>Lyophyllaceae</taxon>
        <taxon>Hypsizygus</taxon>
    </lineage>
</organism>
<sequence length="114" mass="12236">MSSIPGCGMQVSGWLNGPLFSTLYLVVSMYDSDTARSSVKEPSPGRRETPSTIQVPRLDLPEITGGGSDLPLKNRGVHCAVVLAIVGSSRVFSTRVGGWFWAGSEAVWRRGARL</sequence>
<dbReference type="EMBL" id="LUEZ02000084">
    <property type="protein sequence ID" value="RDB19097.1"/>
    <property type="molecule type" value="Genomic_DNA"/>
</dbReference>
<reference evidence="1" key="1">
    <citation type="submission" date="2018-04" db="EMBL/GenBank/DDBJ databases">
        <title>Whole genome sequencing of Hypsizygus marmoreus.</title>
        <authorList>
            <person name="Choi I.-G."/>
            <person name="Min B."/>
            <person name="Kim J.-G."/>
            <person name="Kim S."/>
            <person name="Oh Y.-L."/>
            <person name="Kong W.-S."/>
            <person name="Park H."/>
            <person name="Jeong J."/>
            <person name="Song E.-S."/>
        </authorList>
    </citation>
    <scope>NUCLEOTIDE SEQUENCE [LARGE SCALE GENOMIC DNA]</scope>
    <source>
        <strain evidence="1">51987-8</strain>
    </source>
</reference>
<proteinExistence type="predicted"/>
<dbReference type="Proteomes" id="UP000076154">
    <property type="component" value="Unassembled WGS sequence"/>
</dbReference>
<accession>A0A369JET5</accession>
<evidence type="ECO:0000313" key="1">
    <source>
        <dbReference type="EMBL" id="RDB19097.1"/>
    </source>
</evidence>